<gene>
    <name evidence="1" type="ORF">Natoc_3042</name>
</gene>
<dbReference type="AlphaFoldDB" id="L0K0I7"/>
<dbReference type="OrthoDB" id="216728at2157"/>
<keyword evidence="2" id="KW-1185">Reference proteome</keyword>
<proteinExistence type="predicted"/>
<dbReference type="GeneID" id="14403429"/>
<dbReference type="KEGG" id="nou:Natoc_3042"/>
<name>L0K0I7_9EURY</name>
<dbReference type="Proteomes" id="UP000010878">
    <property type="component" value="Chromosome"/>
</dbReference>
<reference evidence="1 2" key="1">
    <citation type="submission" date="2012-11" db="EMBL/GenBank/DDBJ databases">
        <title>FINISHED of Natronococcus occultus SP4, DSM 3396.</title>
        <authorList>
            <consortium name="DOE Joint Genome Institute"/>
            <person name="Eisen J."/>
            <person name="Huntemann M."/>
            <person name="Wei C.-L."/>
            <person name="Han J."/>
            <person name="Detter J.C."/>
            <person name="Han C."/>
            <person name="Tapia R."/>
            <person name="Chen A."/>
            <person name="Kyrpides N."/>
            <person name="Mavromatis K."/>
            <person name="Markowitz V."/>
            <person name="Szeto E."/>
            <person name="Ivanova N."/>
            <person name="Mikhailova N."/>
            <person name="Ovchinnikova G."/>
            <person name="Pagani I."/>
            <person name="Pati A."/>
            <person name="Goodwin L."/>
            <person name="Nordberg H.P."/>
            <person name="Cantor M.N."/>
            <person name="Hua S.X."/>
            <person name="Woyke T."/>
            <person name="Eisen J."/>
            <person name="Klenk H.-P."/>
            <person name="Klenk H.-P."/>
        </authorList>
    </citation>
    <scope>NUCLEOTIDE SEQUENCE [LARGE SCALE GENOMIC DNA]</scope>
    <source>
        <strain evidence="1 2">SP4</strain>
    </source>
</reference>
<evidence type="ECO:0000313" key="1">
    <source>
        <dbReference type="EMBL" id="AGB38787.1"/>
    </source>
</evidence>
<dbReference type="HOGENOM" id="CLU_1736467_0_0_2"/>
<dbReference type="RefSeq" id="WP_015322226.1">
    <property type="nucleotide sequence ID" value="NC_019974.1"/>
</dbReference>
<dbReference type="STRING" id="694430.Natoc_3042"/>
<evidence type="ECO:0000313" key="2">
    <source>
        <dbReference type="Proteomes" id="UP000010878"/>
    </source>
</evidence>
<organism evidence="1 2">
    <name type="scientific">Natronococcus occultus SP4</name>
    <dbReference type="NCBI Taxonomy" id="694430"/>
    <lineage>
        <taxon>Archaea</taxon>
        <taxon>Methanobacteriati</taxon>
        <taxon>Methanobacteriota</taxon>
        <taxon>Stenosarchaea group</taxon>
        <taxon>Halobacteria</taxon>
        <taxon>Halobacteriales</taxon>
        <taxon>Natrialbaceae</taxon>
        <taxon>Natronococcus</taxon>
    </lineage>
</organism>
<dbReference type="eggNOG" id="arCOG02749">
    <property type="taxonomic scope" value="Archaea"/>
</dbReference>
<dbReference type="EMBL" id="CP003929">
    <property type="protein sequence ID" value="AGB38787.1"/>
    <property type="molecule type" value="Genomic_DNA"/>
</dbReference>
<accession>L0K0I7</accession>
<protein>
    <submittedName>
        <fullName evidence="1">Uncharacterized protein</fullName>
    </submittedName>
</protein>
<sequence length="150" mass="17636">MPISIESDEWNESPSIDILEVEVERFLRKNPEKAYTVSEITDHLTDEKPTVFPEKLLTDERDADSSRLALVTSRLEKLVWHNRVEARSLDGQLYYTDDEDGWFPIAELERDIPSRFIGVEQEIEEIKERLDGLQMVLENHDQFPDEFDLQ</sequence>